<gene>
    <name evidence="2" type="ORF">NC998_16395</name>
</gene>
<dbReference type="Pfam" id="PF00535">
    <property type="entry name" value="Glycos_transf_2"/>
    <property type="match status" value="1"/>
</dbReference>
<dbReference type="Gene3D" id="3.90.550.10">
    <property type="entry name" value="Spore Coat Polysaccharide Biosynthesis Protein SpsA, Chain A"/>
    <property type="match status" value="1"/>
</dbReference>
<keyword evidence="3" id="KW-1185">Reference proteome</keyword>
<feature type="domain" description="Glycosyltransferase 2-like" evidence="1">
    <location>
        <begin position="11"/>
        <end position="156"/>
    </location>
</feature>
<dbReference type="PANTHER" id="PTHR43179">
    <property type="entry name" value="RHAMNOSYLTRANSFERASE WBBL"/>
    <property type="match status" value="1"/>
</dbReference>
<protein>
    <submittedName>
        <fullName evidence="2">Glycosyltransferase family 2 protein</fullName>
    </submittedName>
</protein>
<evidence type="ECO:0000313" key="3">
    <source>
        <dbReference type="Proteomes" id="UP001464891"/>
    </source>
</evidence>
<dbReference type="PANTHER" id="PTHR43179:SF7">
    <property type="entry name" value="RHAMNOSYLTRANSFERASE WBBL"/>
    <property type="match status" value="1"/>
</dbReference>
<evidence type="ECO:0000313" key="2">
    <source>
        <dbReference type="EMBL" id="MEP0818681.1"/>
    </source>
</evidence>
<comment type="caution">
    <text evidence="2">The sequence shown here is derived from an EMBL/GenBank/DDBJ whole genome shotgun (WGS) entry which is preliminary data.</text>
</comment>
<dbReference type="RefSeq" id="WP_190433120.1">
    <property type="nucleotide sequence ID" value="NZ_JAMPKM010000010.1"/>
</dbReference>
<name>A0ABV0JA79_9CYAN</name>
<proteinExistence type="predicted"/>
<dbReference type="CDD" id="cd04186">
    <property type="entry name" value="GT_2_like_c"/>
    <property type="match status" value="1"/>
</dbReference>
<sequence>MQLDKQDILVSIISVNYNGLGVILDYLDSIEKFIHSVTYEVIVVDNASTDGSLELVAQKFPQVQLIQSSKNLGFGAGNNLGAQAAKGNFLFLLNTDTVLLSDPLPHLLALMQTHLDVGLIGPKLLNPDGTLQLSVVPAIGLRGEYQAQQQLKKYQSANNQAAISQQFQVIQEVEIVIGAAIFIRKEVFDSLGGFDENFFMYFEESDLCQRSRNQGWKILYTPQTALIHLKGQSVNQRADAMAIEYRKSQLYYYQKHCSLVEQILVRLYLLIKFLSLFLKTLNPTFGKILLLLFNFKQYPLSFKPRSSLNVTPR</sequence>
<organism evidence="2 3">
    <name type="scientific">Trichocoleus desertorum GB2-A4</name>
    <dbReference type="NCBI Taxonomy" id="2933944"/>
    <lineage>
        <taxon>Bacteria</taxon>
        <taxon>Bacillati</taxon>
        <taxon>Cyanobacteriota</taxon>
        <taxon>Cyanophyceae</taxon>
        <taxon>Leptolyngbyales</taxon>
        <taxon>Trichocoleusaceae</taxon>
        <taxon>Trichocoleus</taxon>
    </lineage>
</organism>
<dbReference type="EMBL" id="JAMPKM010000010">
    <property type="protein sequence ID" value="MEP0818681.1"/>
    <property type="molecule type" value="Genomic_DNA"/>
</dbReference>
<evidence type="ECO:0000259" key="1">
    <source>
        <dbReference type="Pfam" id="PF00535"/>
    </source>
</evidence>
<reference evidence="2 3" key="1">
    <citation type="submission" date="2022-04" db="EMBL/GenBank/DDBJ databases">
        <title>Positive selection, recombination, and allopatry shape intraspecific diversity of widespread and dominant cyanobacteria.</title>
        <authorList>
            <person name="Wei J."/>
            <person name="Shu W."/>
            <person name="Hu C."/>
        </authorList>
    </citation>
    <scope>NUCLEOTIDE SEQUENCE [LARGE SCALE GENOMIC DNA]</scope>
    <source>
        <strain evidence="2 3">GB2-A4</strain>
    </source>
</reference>
<accession>A0ABV0JA79</accession>
<dbReference type="Proteomes" id="UP001464891">
    <property type="component" value="Unassembled WGS sequence"/>
</dbReference>
<dbReference type="InterPro" id="IPR001173">
    <property type="entry name" value="Glyco_trans_2-like"/>
</dbReference>
<dbReference type="SUPFAM" id="SSF53448">
    <property type="entry name" value="Nucleotide-diphospho-sugar transferases"/>
    <property type="match status" value="1"/>
</dbReference>
<dbReference type="InterPro" id="IPR029044">
    <property type="entry name" value="Nucleotide-diphossugar_trans"/>
</dbReference>